<gene>
    <name evidence="1" type="ORF">ABT39_MTgene4673</name>
</gene>
<name>A0A101M0I5_PICGL</name>
<dbReference type="EMBL" id="LKAM01000005">
    <property type="protein sequence ID" value="KUM48658.1"/>
    <property type="molecule type" value="Genomic_DNA"/>
</dbReference>
<protein>
    <submittedName>
        <fullName evidence="1">Uncharacterized protein</fullName>
    </submittedName>
</protein>
<comment type="caution">
    <text evidence="1">The sequence shown here is derived from an EMBL/GenBank/DDBJ whole genome shotgun (WGS) entry which is preliminary data.</text>
</comment>
<geneLocation type="mitochondrion" evidence="1"/>
<proteinExistence type="predicted"/>
<sequence length="108" mass="12344">MRLWPDAFSFRQILGVGETRNNPNFIIKTAFHRFFLQIDYSCLPSSVPTCEACFIRYLSINQSIQSLSLLPRVWRWVASRAIPSGCGSLRVRVPGPVLFQAQEIKSIK</sequence>
<dbReference type="AlphaFoldDB" id="A0A101M0I5"/>
<reference evidence="1" key="1">
    <citation type="journal article" date="2015" name="Genome Biol. Evol.">
        <title>Organellar Genomes of White Spruce (Picea glauca): Assembly and Annotation.</title>
        <authorList>
            <person name="Jackman S.D."/>
            <person name="Warren R.L."/>
            <person name="Gibb E.A."/>
            <person name="Vandervalk B.P."/>
            <person name="Mohamadi H."/>
            <person name="Chu J."/>
            <person name="Raymond A."/>
            <person name="Pleasance S."/>
            <person name="Coope R."/>
            <person name="Wildung M.R."/>
            <person name="Ritland C.E."/>
            <person name="Bousquet J."/>
            <person name="Jones S.J."/>
            <person name="Bohlmann J."/>
            <person name="Birol I."/>
        </authorList>
    </citation>
    <scope>NUCLEOTIDE SEQUENCE [LARGE SCALE GENOMIC DNA]</scope>
    <source>
        <tissue evidence="1">Flushing bud</tissue>
    </source>
</reference>
<accession>A0A101M0I5</accession>
<keyword evidence="1" id="KW-0496">Mitochondrion</keyword>
<evidence type="ECO:0000313" key="1">
    <source>
        <dbReference type="EMBL" id="KUM48658.1"/>
    </source>
</evidence>
<organism evidence="1">
    <name type="scientific">Picea glauca</name>
    <name type="common">White spruce</name>
    <name type="synonym">Pinus glauca</name>
    <dbReference type="NCBI Taxonomy" id="3330"/>
    <lineage>
        <taxon>Eukaryota</taxon>
        <taxon>Viridiplantae</taxon>
        <taxon>Streptophyta</taxon>
        <taxon>Embryophyta</taxon>
        <taxon>Tracheophyta</taxon>
        <taxon>Spermatophyta</taxon>
        <taxon>Pinopsida</taxon>
        <taxon>Pinidae</taxon>
        <taxon>Conifers I</taxon>
        <taxon>Pinales</taxon>
        <taxon>Pinaceae</taxon>
        <taxon>Picea</taxon>
    </lineage>
</organism>